<feature type="compositionally biased region" description="Polar residues" evidence="1">
    <location>
        <begin position="29"/>
        <end position="49"/>
    </location>
</feature>
<dbReference type="EMBL" id="PQXN01000058">
    <property type="protein sequence ID" value="TGO58135.1"/>
    <property type="molecule type" value="Genomic_DNA"/>
</dbReference>
<keyword evidence="3" id="KW-1185">Reference proteome</keyword>
<proteinExistence type="predicted"/>
<dbReference type="AlphaFoldDB" id="A0A4Z1IA37"/>
<feature type="region of interest" description="Disordered" evidence="1">
    <location>
        <begin position="1"/>
        <end position="59"/>
    </location>
</feature>
<name>A0A4Z1IA37_9HELO</name>
<evidence type="ECO:0000313" key="2">
    <source>
        <dbReference type="EMBL" id="TGO58135.1"/>
    </source>
</evidence>
<feature type="region of interest" description="Disordered" evidence="1">
    <location>
        <begin position="269"/>
        <end position="300"/>
    </location>
</feature>
<organism evidence="2 3">
    <name type="scientific">Botryotinia convoluta</name>
    <dbReference type="NCBI Taxonomy" id="54673"/>
    <lineage>
        <taxon>Eukaryota</taxon>
        <taxon>Fungi</taxon>
        <taxon>Dikarya</taxon>
        <taxon>Ascomycota</taxon>
        <taxon>Pezizomycotina</taxon>
        <taxon>Leotiomycetes</taxon>
        <taxon>Helotiales</taxon>
        <taxon>Sclerotiniaceae</taxon>
        <taxon>Botryotinia</taxon>
    </lineage>
</organism>
<gene>
    <name evidence="2" type="ORF">BCON_0058g00170</name>
</gene>
<protein>
    <recommendedName>
        <fullName evidence="4">RRM domain-containing protein</fullName>
    </recommendedName>
</protein>
<sequence>MDITLSKSWYNGRTLPTENSTKNRKPQGKLNTGTRSSTSSKASDTTITARENPAPSRVTTNHVQRLEGLAIQAEHDQDEKNEFEIGSQTLGQRFARTMTLDESIKNSPPKRSRWHEMFESRHRMTAPQNAATNVNGKKSPLSLFGNALPKWSPANGASNQMMGSKNASGPTSTPGKTPRSNDSKLFRAFLNRGDGAVPFFILPAGTHQQFFPVSASSSQNASVVVSSDTPREGISAAGFVYAAQQAQVAQVAQPVQPVQLAQPAPQHLRTVRSMNSSRSINSRSTAHTRTDTSFSTTPGADIWTPTDRSFDTSASQYTGHTRMTSASGSFVDKSQHTRMASASTGFGNFSYQPAIFEDEQMTAGRMVDSPTEFSNFNQVAPEILPVSMDYFTQSMAVAPTTAFAPQPPPMVMDSMMMPQAAIPDLSHLVKKFRPTNMLLREQGMIPDNSRHDTNYEGDENHPDLLDLPEHINCCMWIINIPEEIGYAEFMQILDCGAVAALSMVRPQNGHTTQAAKATFKTNAGGAELYRRARNKGGLRIRGRKIKVWYNDYGAYEWKGPETRFLEIEAPKLLDEAFWHGYFGSWCKYIIISVTPMPCRKYGFSCTRFEFVRIAGQAQTCYQAIQKDMTFLGQVNVRYGIDPNEV</sequence>
<comment type="caution">
    <text evidence="2">The sequence shown here is derived from an EMBL/GenBank/DDBJ whole genome shotgun (WGS) entry which is preliminary data.</text>
</comment>
<feature type="compositionally biased region" description="Polar residues" evidence="1">
    <location>
        <begin position="155"/>
        <end position="178"/>
    </location>
</feature>
<evidence type="ECO:0000313" key="3">
    <source>
        <dbReference type="Proteomes" id="UP000297527"/>
    </source>
</evidence>
<feature type="region of interest" description="Disordered" evidence="1">
    <location>
        <begin position="152"/>
        <end position="182"/>
    </location>
</feature>
<evidence type="ECO:0008006" key="4">
    <source>
        <dbReference type="Google" id="ProtNLM"/>
    </source>
</evidence>
<reference evidence="2 3" key="1">
    <citation type="submission" date="2017-12" db="EMBL/GenBank/DDBJ databases">
        <title>Comparative genomics of Botrytis spp.</title>
        <authorList>
            <person name="Valero-Jimenez C.A."/>
            <person name="Tapia P."/>
            <person name="Veloso J."/>
            <person name="Silva-Moreno E."/>
            <person name="Staats M."/>
            <person name="Valdes J.H."/>
            <person name="Van Kan J.A.L."/>
        </authorList>
    </citation>
    <scope>NUCLEOTIDE SEQUENCE [LARGE SCALE GENOMIC DNA]</scope>
    <source>
        <strain evidence="2 3">MUCL11595</strain>
    </source>
</reference>
<feature type="compositionally biased region" description="Low complexity" evidence="1">
    <location>
        <begin position="269"/>
        <end position="284"/>
    </location>
</feature>
<dbReference type="OrthoDB" id="3508416at2759"/>
<dbReference type="Proteomes" id="UP000297527">
    <property type="component" value="Unassembled WGS sequence"/>
</dbReference>
<evidence type="ECO:0000256" key="1">
    <source>
        <dbReference type="SAM" id="MobiDB-lite"/>
    </source>
</evidence>
<accession>A0A4Z1IA37</accession>
<feature type="compositionally biased region" description="Polar residues" evidence="1">
    <location>
        <begin position="285"/>
        <end position="298"/>
    </location>
</feature>
<feature type="compositionally biased region" description="Polar residues" evidence="1">
    <location>
        <begin position="1"/>
        <end position="20"/>
    </location>
</feature>